<sequence length="162" mass="17226">MDDDVALLEEVRSQAPERTLSRFTRADALALGLRALSLAEQDGLPVAIRVTRGEQVVFHAAREGATAEHDGWVRRKARSVRTHEVSSLELVLRQRVTGRALDWLDPREFAVAGGAVPIVVGDAVVGVISVSGLVGSIRDDHDLAMAALRGLDIRASTSGGGA</sequence>
<proteinExistence type="predicted"/>
<accession>A0ABP7BQN7</accession>
<dbReference type="Proteomes" id="UP001410795">
    <property type="component" value="Unassembled WGS sequence"/>
</dbReference>
<dbReference type="InterPro" id="IPR005624">
    <property type="entry name" value="PduO/GlcC-like"/>
</dbReference>
<evidence type="ECO:0000313" key="2">
    <source>
        <dbReference type="Proteomes" id="UP001410795"/>
    </source>
</evidence>
<dbReference type="RefSeq" id="WP_221858317.1">
    <property type="nucleotide sequence ID" value="NZ_JAIJZW010000006.1"/>
</dbReference>
<dbReference type="SUPFAM" id="SSF143744">
    <property type="entry name" value="GlcG-like"/>
    <property type="match status" value="1"/>
</dbReference>
<evidence type="ECO:0000313" key="1">
    <source>
        <dbReference type="EMBL" id="GAA3667411.1"/>
    </source>
</evidence>
<evidence type="ECO:0008006" key="3">
    <source>
        <dbReference type="Google" id="ProtNLM"/>
    </source>
</evidence>
<dbReference type="EMBL" id="BAAAYV010000025">
    <property type="protein sequence ID" value="GAA3667411.1"/>
    <property type="molecule type" value="Genomic_DNA"/>
</dbReference>
<organism evidence="1 2">
    <name type="scientific">Microbacterium marinilacus</name>
    <dbReference type="NCBI Taxonomy" id="415209"/>
    <lineage>
        <taxon>Bacteria</taxon>
        <taxon>Bacillati</taxon>
        <taxon>Actinomycetota</taxon>
        <taxon>Actinomycetes</taxon>
        <taxon>Micrococcales</taxon>
        <taxon>Microbacteriaceae</taxon>
        <taxon>Microbacterium</taxon>
    </lineage>
</organism>
<dbReference type="Pfam" id="PF03928">
    <property type="entry name" value="HbpS-like"/>
    <property type="match status" value="1"/>
</dbReference>
<comment type="caution">
    <text evidence="1">The sequence shown here is derived from an EMBL/GenBank/DDBJ whole genome shotgun (WGS) entry which is preliminary data.</text>
</comment>
<dbReference type="Gene3D" id="3.30.450.150">
    <property type="entry name" value="Haem-degrading domain"/>
    <property type="match status" value="1"/>
</dbReference>
<dbReference type="InterPro" id="IPR038084">
    <property type="entry name" value="PduO/GlcC-like_sf"/>
</dbReference>
<keyword evidence="2" id="KW-1185">Reference proteome</keyword>
<protein>
    <recommendedName>
        <fullName evidence="3">Heme-degrading domain-containing protein</fullName>
    </recommendedName>
</protein>
<dbReference type="InterPro" id="IPR010371">
    <property type="entry name" value="YBR137W-like"/>
</dbReference>
<reference evidence="2" key="1">
    <citation type="journal article" date="2019" name="Int. J. Syst. Evol. Microbiol.">
        <title>The Global Catalogue of Microorganisms (GCM) 10K type strain sequencing project: providing services to taxonomists for standard genome sequencing and annotation.</title>
        <authorList>
            <consortium name="The Broad Institute Genomics Platform"/>
            <consortium name="The Broad Institute Genome Sequencing Center for Infectious Disease"/>
            <person name="Wu L."/>
            <person name="Ma J."/>
        </authorList>
    </citation>
    <scope>NUCLEOTIDE SEQUENCE [LARGE SCALE GENOMIC DNA]</scope>
    <source>
        <strain evidence="2">JCM 16546</strain>
    </source>
</reference>
<dbReference type="PANTHER" id="PTHR28255:SF1">
    <property type="entry name" value="UPF0303 PROTEIN YBR137W"/>
    <property type="match status" value="1"/>
</dbReference>
<dbReference type="PANTHER" id="PTHR28255">
    <property type="match status" value="1"/>
</dbReference>
<name>A0ABP7BQN7_9MICO</name>
<gene>
    <name evidence="1" type="ORF">GCM10022202_31840</name>
</gene>